<evidence type="ECO:0000313" key="3">
    <source>
        <dbReference type="EMBL" id="EMA50530.1"/>
    </source>
</evidence>
<feature type="region of interest" description="Disordered" evidence="1">
    <location>
        <begin position="1"/>
        <end position="44"/>
    </location>
</feature>
<dbReference type="AlphaFoldDB" id="M0N1I8"/>
<reference evidence="3 4" key="1">
    <citation type="journal article" date="2014" name="PLoS Genet.">
        <title>Phylogenetically driven sequencing of extremely halophilic archaea reveals strategies for static and dynamic osmo-response.</title>
        <authorList>
            <person name="Becker E.A."/>
            <person name="Seitzer P.M."/>
            <person name="Tritt A."/>
            <person name="Larsen D."/>
            <person name="Krusor M."/>
            <person name="Yao A.I."/>
            <person name="Wu D."/>
            <person name="Madern D."/>
            <person name="Eisen J.A."/>
            <person name="Darling A.E."/>
            <person name="Facciotti M.T."/>
        </authorList>
    </citation>
    <scope>NUCLEOTIDE SEQUENCE [LARGE SCALE GENOMIC DNA]</scope>
    <source>
        <strain evidence="3 4">DSM 8989</strain>
    </source>
</reference>
<protein>
    <submittedName>
        <fullName evidence="3">Uncharacterized protein</fullName>
    </submittedName>
</protein>
<name>M0N1I8_9EURY</name>
<dbReference type="Proteomes" id="UP000011625">
    <property type="component" value="Unassembled WGS sequence"/>
</dbReference>
<dbReference type="RefSeq" id="WP_005044603.1">
    <property type="nucleotide sequence ID" value="NZ_AOME01000071.1"/>
</dbReference>
<evidence type="ECO:0000256" key="1">
    <source>
        <dbReference type="SAM" id="MobiDB-lite"/>
    </source>
</evidence>
<keyword evidence="2" id="KW-1133">Transmembrane helix</keyword>
<dbReference type="OrthoDB" id="214958at2157"/>
<dbReference type="EMBL" id="AOME01000071">
    <property type="protein sequence ID" value="EMA50530.1"/>
    <property type="molecule type" value="Genomic_DNA"/>
</dbReference>
<keyword evidence="2" id="KW-0812">Transmembrane</keyword>
<accession>M0N1I8</accession>
<feature type="compositionally biased region" description="Low complexity" evidence="1">
    <location>
        <begin position="127"/>
        <end position="174"/>
    </location>
</feature>
<dbReference type="PATRIC" id="fig|1227456.3.peg.3007"/>
<feature type="compositionally biased region" description="Low complexity" evidence="1">
    <location>
        <begin position="25"/>
        <end position="41"/>
    </location>
</feature>
<evidence type="ECO:0000256" key="2">
    <source>
        <dbReference type="SAM" id="Phobius"/>
    </source>
</evidence>
<comment type="caution">
    <text evidence="3">The sequence shown here is derived from an EMBL/GenBank/DDBJ whole genome shotgun (WGS) entry which is preliminary data.</text>
</comment>
<feature type="region of interest" description="Disordered" evidence="1">
    <location>
        <begin position="81"/>
        <end position="180"/>
    </location>
</feature>
<organism evidence="3 4">
    <name type="scientific">Halococcus salifodinae DSM 8989</name>
    <dbReference type="NCBI Taxonomy" id="1227456"/>
    <lineage>
        <taxon>Archaea</taxon>
        <taxon>Methanobacteriati</taxon>
        <taxon>Methanobacteriota</taxon>
        <taxon>Stenosarchaea group</taxon>
        <taxon>Halobacteria</taxon>
        <taxon>Halobacteriales</taxon>
        <taxon>Halococcaceae</taxon>
        <taxon>Halococcus</taxon>
    </lineage>
</organism>
<keyword evidence="2" id="KW-0472">Membrane</keyword>
<gene>
    <name evidence="3" type="ORF">C450_14838</name>
</gene>
<proteinExistence type="predicted"/>
<evidence type="ECO:0000313" key="4">
    <source>
        <dbReference type="Proteomes" id="UP000011625"/>
    </source>
</evidence>
<feature type="transmembrane region" description="Helical" evidence="2">
    <location>
        <begin position="52"/>
        <end position="74"/>
    </location>
</feature>
<sequence length="282" mass="28061">MSDSDDSSERDRGDFVFGNDEAANSNSGLSSGDRSGSSDGVGSDEELDTRRIAAVLLLSLAIIVLAVVVVQPLVTGVATNLFGADSPSEPGNVTNATTAGEPIGSADTTAGTTGDDRPSAATTAAVTSGQSPTAASSATTTPGEATTASATTQTVAQADENTTASENATATSSDGSPVIEGFTVTDRSADGNASFDVAWNVSDPNSDLVDLEVTIVADPDGEARTVASRRFDAGGASTAGSETFGVEGGSGDVYEVRMEVIDGAGNSVFTLTREVADGDPDG</sequence>
<keyword evidence="4" id="KW-1185">Reference proteome</keyword>
<feature type="compositionally biased region" description="Polar residues" evidence="1">
    <location>
        <begin position="89"/>
        <end position="98"/>
    </location>
</feature>